<organism evidence="7 8">
    <name type="scientific">Physocladia obscura</name>
    <dbReference type="NCBI Taxonomy" id="109957"/>
    <lineage>
        <taxon>Eukaryota</taxon>
        <taxon>Fungi</taxon>
        <taxon>Fungi incertae sedis</taxon>
        <taxon>Chytridiomycota</taxon>
        <taxon>Chytridiomycota incertae sedis</taxon>
        <taxon>Chytridiomycetes</taxon>
        <taxon>Chytridiales</taxon>
        <taxon>Chytriomycetaceae</taxon>
        <taxon>Physocladia</taxon>
    </lineage>
</organism>
<dbReference type="PANTHER" id="PTHR45875">
    <property type="entry name" value="METHYLTRANSFERASE N6AMT1"/>
    <property type="match status" value="1"/>
</dbReference>
<dbReference type="EMBL" id="JADGJH010000065">
    <property type="protein sequence ID" value="KAJ3139771.1"/>
    <property type="molecule type" value="Genomic_DNA"/>
</dbReference>
<keyword evidence="5" id="KW-0949">S-adenosyl-L-methionine</keyword>
<evidence type="ECO:0000256" key="6">
    <source>
        <dbReference type="ARBA" id="ARBA00023242"/>
    </source>
</evidence>
<dbReference type="InterPro" id="IPR029063">
    <property type="entry name" value="SAM-dependent_MTases_sf"/>
</dbReference>
<dbReference type="GO" id="GO:0008276">
    <property type="term" value="F:protein methyltransferase activity"/>
    <property type="evidence" value="ECO:0007669"/>
    <property type="project" value="TreeGrafter"/>
</dbReference>
<evidence type="ECO:0000256" key="3">
    <source>
        <dbReference type="ARBA" id="ARBA00022603"/>
    </source>
</evidence>
<dbReference type="PANTHER" id="PTHR45875:SF1">
    <property type="entry name" value="METHYLTRANSFERASE N6AMT1"/>
    <property type="match status" value="1"/>
</dbReference>
<evidence type="ECO:0000256" key="2">
    <source>
        <dbReference type="ARBA" id="ARBA00006149"/>
    </source>
</evidence>
<dbReference type="Proteomes" id="UP001211907">
    <property type="component" value="Unassembled WGS sequence"/>
</dbReference>
<evidence type="ECO:0000313" key="7">
    <source>
        <dbReference type="EMBL" id="KAJ3139771.1"/>
    </source>
</evidence>
<proteinExistence type="inferred from homology"/>
<keyword evidence="4" id="KW-0808">Transferase</keyword>
<dbReference type="GO" id="GO:0008757">
    <property type="term" value="F:S-adenosylmethionine-dependent methyltransferase activity"/>
    <property type="evidence" value="ECO:0007669"/>
    <property type="project" value="TreeGrafter"/>
</dbReference>
<evidence type="ECO:0000256" key="5">
    <source>
        <dbReference type="ARBA" id="ARBA00022691"/>
    </source>
</evidence>
<comment type="similarity">
    <text evidence="2">Belongs to the eukaryotic/archaeal PrmC-related family.</text>
</comment>
<dbReference type="NCBIfam" id="TIGR00537">
    <property type="entry name" value="hemK_rel_arch"/>
    <property type="match status" value="1"/>
</dbReference>
<dbReference type="InterPro" id="IPR004557">
    <property type="entry name" value="PrmC-related"/>
</dbReference>
<protein>
    <submittedName>
        <fullName evidence="7">HemK methyltransferase member 2</fullName>
    </submittedName>
</protein>
<name>A0AAD5XK95_9FUNG</name>
<dbReference type="GO" id="GO:0005634">
    <property type="term" value="C:nucleus"/>
    <property type="evidence" value="ECO:0007669"/>
    <property type="project" value="UniProtKB-SubCell"/>
</dbReference>
<dbReference type="InterPro" id="IPR002052">
    <property type="entry name" value="DNA_methylase_N6_adenine_CS"/>
</dbReference>
<accession>A0AAD5XK95</accession>
<sequence>MKTPSLSHLNSKDYERVYEPCEDTFLLLDALEADSALIATQHPTLCLEVGSGSGCVSAFVGFLWKHAHFLATDINPYATEATLKTGLLNGVGIDAINSKFAQALLPRLHHAVDLLIFNPPYVVTPSSEVGSSGIAAAWAGGIDGREVLDAFLPSVDLLLSDSGLFYLVTVKENRTTEIMQLMKSHYGLFSKVR</sequence>
<evidence type="ECO:0000313" key="8">
    <source>
        <dbReference type="Proteomes" id="UP001211907"/>
    </source>
</evidence>
<keyword evidence="3 7" id="KW-0489">Methyltransferase</keyword>
<dbReference type="FunFam" id="3.40.50.150:FF:000077">
    <property type="entry name" value="HemK methyltransferase family member 2"/>
    <property type="match status" value="1"/>
</dbReference>
<reference evidence="7" key="1">
    <citation type="submission" date="2020-05" db="EMBL/GenBank/DDBJ databases">
        <title>Phylogenomic resolution of chytrid fungi.</title>
        <authorList>
            <person name="Stajich J.E."/>
            <person name="Amses K."/>
            <person name="Simmons R."/>
            <person name="Seto K."/>
            <person name="Myers J."/>
            <person name="Bonds A."/>
            <person name="Quandt C.A."/>
            <person name="Barry K."/>
            <person name="Liu P."/>
            <person name="Grigoriev I."/>
            <person name="Longcore J.E."/>
            <person name="James T.Y."/>
        </authorList>
    </citation>
    <scope>NUCLEOTIDE SEQUENCE</scope>
    <source>
        <strain evidence="7">JEL0513</strain>
    </source>
</reference>
<keyword evidence="6" id="KW-0539">Nucleus</keyword>
<gene>
    <name evidence="7" type="primary">N6AMT1</name>
    <name evidence="7" type="ORF">HK100_011113</name>
</gene>
<comment type="caution">
    <text evidence="7">The sequence shown here is derived from an EMBL/GenBank/DDBJ whole genome shotgun (WGS) entry which is preliminary data.</text>
</comment>
<dbReference type="Gene3D" id="3.40.50.150">
    <property type="entry name" value="Vaccinia Virus protein VP39"/>
    <property type="match status" value="1"/>
</dbReference>
<dbReference type="SUPFAM" id="SSF53335">
    <property type="entry name" value="S-adenosyl-L-methionine-dependent methyltransferases"/>
    <property type="match status" value="1"/>
</dbReference>
<dbReference type="InterPro" id="IPR052190">
    <property type="entry name" value="Euk-Arch_PrmC-MTase"/>
</dbReference>
<dbReference type="GO" id="GO:0003676">
    <property type="term" value="F:nucleic acid binding"/>
    <property type="evidence" value="ECO:0007669"/>
    <property type="project" value="InterPro"/>
</dbReference>
<evidence type="ECO:0000256" key="1">
    <source>
        <dbReference type="ARBA" id="ARBA00004123"/>
    </source>
</evidence>
<dbReference type="AlphaFoldDB" id="A0AAD5XK95"/>
<dbReference type="PROSITE" id="PS00092">
    <property type="entry name" value="N6_MTASE"/>
    <property type="match status" value="1"/>
</dbReference>
<comment type="subcellular location">
    <subcellularLocation>
        <location evidence="1">Nucleus</location>
    </subcellularLocation>
</comment>
<dbReference type="GO" id="GO:0035657">
    <property type="term" value="C:eRF1 methyltransferase complex"/>
    <property type="evidence" value="ECO:0007669"/>
    <property type="project" value="TreeGrafter"/>
</dbReference>
<keyword evidence="8" id="KW-1185">Reference proteome</keyword>
<evidence type="ECO:0000256" key="4">
    <source>
        <dbReference type="ARBA" id="ARBA00022679"/>
    </source>
</evidence>
<dbReference type="GO" id="GO:0032259">
    <property type="term" value="P:methylation"/>
    <property type="evidence" value="ECO:0007669"/>
    <property type="project" value="UniProtKB-KW"/>
</dbReference>